<dbReference type="GO" id="GO:0061511">
    <property type="term" value="P:centriole elongation"/>
    <property type="evidence" value="ECO:0007669"/>
    <property type="project" value="TreeGrafter"/>
</dbReference>
<dbReference type="Pfam" id="PF00168">
    <property type="entry name" value="C2"/>
    <property type="match status" value="3"/>
</dbReference>
<accession>A0AAD6BKN5</accession>
<protein>
    <recommendedName>
        <fullName evidence="3">C2 domain-containing protein</fullName>
    </recommendedName>
</protein>
<feature type="compositionally biased region" description="Polar residues" evidence="1">
    <location>
        <begin position="942"/>
        <end position="963"/>
    </location>
</feature>
<dbReference type="GO" id="GO:0071539">
    <property type="term" value="P:protein localization to centrosome"/>
    <property type="evidence" value="ECO:0007669"/>
    <property type="project" value="TreeGrafter"/>
</dbReference>
<dbReference type="CDD" id="cd08683">
    <property type="entry name" value="C2_C2cd3"/>
    <property type="match status" value="1"/>
</dbReference>
<dbReference type="InterPro" id="IPR037775">
    <property type="entry name" value="C2_C2CD3"/>
</dbReference>
<dbReference type="InterPro" id="IPR035892">
    <property type="entry name" value="C2_domain_sf"/>
</dbReference>
<comment type="caution">
    <text evidence="4">The sequence shown here is derived from an EMBL/GenBank/DDBJ whole genome shotgun (WGS) entry which is preliminary data.</text>
</comment>
<sequence length="1480" mass="164762">MSGKIVLLFCLLEVHEAGAALKWLTIKTQHGSVVSLMNNCHLYSATPSYTQLHPTAQGIRGKVSLELATHNKDFSTEQSKSKLARRDASPSQTAPSPQRESSSRSHHADIEREELPAGSFEEPTLNAWSPRKHSKEPSPHLGLRTSHRSQLQVEEDPEVLLHTLLMVPDGKNLPMQAPNVYLNCKLWCDETARSVVSWGQPNPSFNFVQVTPVALTTKLLERMKNNVIVIEVWQKTGSSGQDRLLGLVKLPLHQFYMDPKIAQLLLQAQYPVLGVDCYMPLIDVFSGSCKGQLRVVLAMGRSEQIAALQRTRDEEYDCLPHLVRPVHLLDHQSHSPKKVIAPQQESMREHVFVIRVEKVDGLTPLQSTVWGEADCYVQYSFPCQEADPAAKVDQNLIESSVNLKPFRTTTTLCVPDPVFGHTETHVLLAPEGLPVQRLLLSSLSTKGLSSGGGVQFEVWCRYYYPNVRDQLVARGMLPLSKLCAMVTMQRQHPNEAQMFSLPLIPRTDSPIAHPPQPSGLLDVCIRYKHRPVRPEGQTGKGVASRVVTLVVQVHRASGLQSAARVLSEQDDRFSYFAGVGVNSFITVELSFLPESEMRCTRVAARTFCPEFDHHMELSCDLLLQRSSGETCSLAEQLEEAFAVFTVWNRDSRKAVHTHKPKDAMLGSVKIPLADLIHKRTGISGWFGVYTPQETSSSSQQQHILVGGLEISVSFAHHSDRERVIKAAQGLSWEMAQNDMQEDEEAWGDSMRKMSLTVSIPRAWIPVHCLLLPGLSELERSTYCYFRYKFYDQEAFCSQMKHPSGEEGGQATVTFQGSRAVELRSTQPLMWYLREERLEVQLWVAFSKEKSQRPRDTDRLVGSAFVDLSSLAKTPKQKFTISGVYPLFRRSAADLQGAAIRVHIAMTAGDVPVELPAGVTTQVDSDSQGELLSEEEAADCITSPATPKQPQSTHKNKSSGTTPDITRVQRTEMSTEESFPVTVAVDRAMHLNLKGCPLAERSEVSPCCCVSYITADSAEPVSTAVLANTDCPVWDHHHECRLTNELLLDPQQHLVFKVWHKGETERVIGFASVDLSPLLCGFQLVCGWYNITDFSGQCHGQLKVSIIPLKGVQDLRGKRKAVNEETAKNSPKDLFQAIPVIYHTTATYSSFPSHISQHTEQKISSPDITERLFSERSSESDRHFEHMDKVRLYHQSLQEQTAAPSVCNSSSAGDINPSSSFLFSALRKKLSELDNIQRYFSRKLSTPTFPPTREPDCQTSQEEQRDSETDTRQLLLKSKHLVGQADNIISGLRGSHLETIPSDHLSSSATSLVGDNNPQTIPESTSEAQSDSEPEGEKDERSYTLTVSEDENVEGADQDAERPPKEPSSLNEVSGDRVPSPTTLHATDTHDASCSLDHQDVPTQLSAPVEVPNFFLPSHQLEASMRVIRLAPSFSNKTTDPGPHIPNHRGPRQRPNMSPSSMKKETERIAKIFSAHFDGNH</sequence>
<dbReference type="PROSITE" id="PS50004">
    <property type="entry name" value="C2"/>
    <property type="match status" value="4"/>
</dbReference>
<dbReference type="GO" id="GO:0060271">
    <property type="term" value="P:cilium assembly"/>
    <property type="evidence" value="ECO:0007669"/>
    <property type="project" value="TreeGrafter"/>
</dbReference>
<feature type="region of interest" description="Disordered" evidence="1">
    <location>
        <begin position="1299"/>
        <end position="1395"/>
    </location>
</feature>
<feature type="domain" description="C2" evidence="3">
    <location>
        <begin position="145"/>
        <end position="265"/>
    </location>
</feature>
<feature type="domain" description="C2" evidence="3">
    <location>
        <begin position="960"/>
        <end position="1088"/>
    </location>
</feature>
<evidence type="ECO:0000313" key="4">
    <source>
        <dbReference type="EMBL" id="KAJ4943911.1"/>
    </source>
</evidence>
<feature type="compositionally biased region" description="Polar residues" evidence="1">
    <location>
        <begin position="89"/>
        <end position="100"/>
    </location>
</feature>
<dbReference type="PANTHER" id="PTHR21254">
    <property type="entry name" value="C2 DOMAIN-CONTAINING PROTEIN 3"/>
    <property type="match status" value="1"/>
</dbReference>
<dbReference type="EMBL" id="JAPTMU010000005">
    <property type="protein sequence ID" value="KAJ4943911.1"/>
    <property type="molecule type" value="Genomic_DNA"/>
</dbReference>
<evidence type="ECO:0000259" key="3">
    <source>
        <dbReference type="PROSITE" id="PS50004"/>
    </source>
</evidence>
<dbReference type="GO" id="GO:0034451">
    <property type="term" value="C:centriolar satellite"/>
    <property type="evidence" value="ECO:0007669"/>
    <property type="project" value="TreeGrafter"/>
</dbReference>
<feature type="compositionally biased region" description="Basic and acidic residues" evidence="1">
    <location>
        <begin position="101"/>
        <end position="115"/>
    </location>
</feature>
<evidence type="ECO:0000256" key="1">
    <source>
        <dbReference type="SAM" id="MobiDB-lite"/>
    </source>
</evidence>
<feature type="region of interest" description="Disordered" evidence="1">
    <location>
        <begin position="1433"/>
        <end position="1465"/>
    </location>
</feature>
<dbReference type="Gene3D" id="2.60.40.150">
    <property type="entry name" value="C2 domain"/>
    <property type="match status" value="3"/>
</dbReference>
<feature type="chain" id="PRO_5042161012" description="C2 domain-containing protein" evidence="2">
    <location>
        <begin position="20"/>
        <end position="1480"/>
    </location>
</feature>
<keyword evidence="2" id="KW-0732">Signal</keyword>
<feature type="compositionally biased region" description="Polar residues" evidence="1">
    <location>
        <begin position="1303"/>
        <end position="1328"/>
    </location>
</feature>
<dbReference type="Proteomes" id="UP001219934">
    <property type="component" value="Unassembled WGS sequence"/>
</dbReference>
<dbReference type="InterPro" id="IPR000008">
    <property type="entry name" value="C2_dom"/>
</dbReference>
<dbReference type="SMART" id="SM00239">
    <property type="entry name" value="C2"/>
    <property type="match status" value="4"/>
</dbReference>
<feature type="region of interest" description="Disordered" evidence="1">
    <location>
        <begin position="1241"/>
        <end position="1270"/>
    </location>
</feature>
<proteinExistence type="predicted"/>
<evidence type="ECO:0000313" key="5">
    <source>
        <dbReference type="Proteomes" id="UP001219934"/>
    </source>
</evidence>
<feature type="compositionally biased region" description="Basic and acidic residues" evidence="1">
    <location>
        <begin position="1261"/>
        <end position="1270"/>
    </location>
</feature>
<keyword evidence="5" id="KW-1185">Reference proteome</keyword>
<name>A0AAD6BKN5_9TELE</name>
<gene>
    <name evidence="4" type="ORF">JOQ06_006404</name>
</gene>
<feature type="compositionally biased region" description="Acidic residues" evidence="1">
    <location>
        <begin position="1347"/>
        <end position="1357"/>
    </location>
</feature>
<feature type="domain" description="C2" evidence="3">
    <location>
        <begin position="332"/>
        <end position="492"/>
    </location>
</feature>
<dbReference type="GO" id="GO:0005814">
    <property type="term" value="C:centriole"/>
    <property type="evidence" value="ECO:0007669"/>
    <property type="project" value="TreeGrafter"/>
</dbReference>
<feature type="signal peptide" evidence="2">
    <location>
        <begin position="1"/>
        <end position="19"/>
    </location>
</feature>
<evidence type="ECO:0000256" key="2">
    <source>
        <dbReference type="SAM" id="SignalP"/>
    </source>
</evidence>
<dbReference type="CDD" id="cd00030">
    <property type="entry name" value="C2"/>
    <property type="match status" value="1"/>
</dbReference>
<feature type="region of interest" description="Disordered" evidence="1">
    <location>
        <begin position="73"/>
        <end position="151"/>
    </location>
</feature>
<dbReference type="SUPFAM" id="SSF49562">
    <property type="entry name" value="C2 domain (Calcium/lipid-binding domain, CaLB)"/>
    <property type="match status" value="4"/>
</dbReference>
<feature type="domain" description="C2" evidence="3">
    <location>
        <begin position="530"/>
        <end position="686"/>
    </location>
</feature>
<dbReference type="PANTHER" id="PTHR21254:SF1">
    <property type="entry name" value="C2 DOMAIN-CONTAINING PROTEIN 3"/>
    <property type="match status" value="1"/>
</dbReference>
<reference evidence="4" key="1">
    <citation type="submission" date="2022-11" db="EMBL/GenBank/DDBJ databases">
        <title>Chromosome-level genome of Pogonophryne albipinna.</title>
        <authorList>
            <person name="Jo E."/>
        </authorList>
    </citation>
    <scope>NUCLEOTIDE SEQUENCE</scope>
    <source>
        <strain evidence="4">SGF0006</strain>
        <tissue evidence="4">Muscle</tissue>
    </source>
</reference>
<organism evidence="4 5">
    <name type="scientific">Pogonophryne albipinna</name>
    <dbReference type="NCBI Taxonomy" id="1090488"/>
    <lineage>
        <taxon>Eukaryota</taxon>
        <taxon>Metazoa</taxon>
        <taxon>Chordata</taxon>
        <taxon>Craniata</taxon>
        <taxon>Vertebrata</taxon>
        <taxon>Euteleostomi</taxon>
        <taxon>Actinopterygii</taxon>
        <taxon>Neopterygii</taxon>
        <taxon>Teleostei</taxon>
        <taxon>Neoteleostei</taxon>
        <taxon>Acanthomorphata</taxon>
        <taxon>Eupercaria</taxon>
        <taxon>Perciformes</taxon>
        <taxon>Notothenioidei</taxon>
        <taxon>Pogonophryne</taxon>
    </lineage>
</organism>
<feature type="region of interest" description="Disordered" evidence="1">
    <location>
        <begin position="921"/>
        <end position="976"/>
    </location>
</feature>